<feature type="compositionally biased region" description="Basic and acidic residues" evidence="1">
    <location>
        <begin position="1"/>
        <end position="16"/>
    </location>
</feature>
<accession>A0A7C1AM45</accession>
<evidence type="ECO:0000313" key="2">
    <source>
        <dbReference type="EMBL" id="HDL90287.1"/>
    </source>
</evidence>
<sequence length="92" mass="10700">MGARTTEIDSPKRADTRPAPTTGLGDIVGAFKSITTHKYIRGVKQNGWAPFLGKLWQRNYYEHIIRKENEMVHIREYIMNNPALFFIVIFDF</sequence>
<name>A0A7C1AM45_9BACT</name>
<comment type="caution">
    <text evidence="2">The sequence shown here is derived from an EMBL/GenBank/DDBJ whole genome shotgun (WGS) entry which is preliminary data.</text>
</comment>
<protein>
    <submittedName>
        <fullName evidence="2">Uncharacterized protein</fullName>
    </submittedName>
</protein>
<dbReference type="Proteomes" id="UP000886355">
    <property type="component" value="Unassembled WGS sequence"/>
</dbReference>
<reference evidence="2" key="1">
    <citation type="journal article" date="2020" name="mSystems">
        <title>Genome- and Community-Level Interaction Insights into Carbon Utilization and Element Cycling Functions of Hydrothermarchaeota in Hydrothermal Sediment.</title>
        <authorList>
            <person name="Zhou Z."/>
            <person name="Liu Y."/>
            <person name="Xu W."/>
            <person name="Pan J."/>
            <person name="Luo Z.H."/>
            <person name="Li M."/>
        </authorList>
    </citation>
    <scope>NUCLEOTIDE SEQUENCE [LARGE SCALE GENOMIC DNA]</scope>
    <source>
        <strain evidence="2">HyVt-19</strain>
    </source>
</reference>
<dbReference type="GO" id="GO:0003677">
    <property type="term" value="F:DNA binding"/>
    <property type="evidence" value="ECO:0007669"/>
    <property type="project" value="InterPro"/>
</dbReference>
<proteinExistence type="predicted"/>
<evidence type="ECO:0000256" key="1">
    <source>
        <dbReference type="SAM" id="MobiDB-lite"/>
    </source>
</evidence>
<dbReference type="SUPFAM" id="SSF143422">
    <property type="entry name" value="Transposase IS200-like"/>
    <property type="match status" value="1"/>
</dbReference>
<dbReference type="GO" id="GO:0004803">
    <property type="term" value="F:transposase activity"/>
    <property type="evidence" value="ECO:0007669"/>
    <property type="project" value="InterPro"/>
</dbReference>
<dbReference type="GO" id="GO:0006313">
    <property type="term" value="P:DNA transposition"/>
    <property type="evidence" value="ECO:0007669"/>
    <property type="project" value="InterPro"/>
</dbReference>
<dbReference type="Gene3D" id="3.30.70.1290">
    <property type="entry name" value="Transposase IS200-like"/>
    <property type="match status" value="1"/>
</dbReference>
<dbReference type="EMBL" id="DQZW01000246">
    <property type="protein sequence ID" value="HDL90287.1"/>
    <property type="molecule type" value="Genomic_DNA"/>
</dbReference>
<gene>
    <name evidence="2" type="ORF">ENG14_05230</name>
</gene>
<dbReference type="InterPro" id="IPR036515">
    <property type="entry name" value="Transposase_17_sf"/>
</dbReference>
<dbReference type="AlphaFoldDB" id="A0A7C1AM45"/>
<feature type="region of interest" description="Disordered" evidence="1">
    <location>
        <begin position="1"/>
        <end position="22"/>
    </location>
</feature>
<organism evidence="2">
    <name type="scientific">Thermodesulforhabdus norvegica</name>
    <dbReference type="NCBI Taxonomy" id="39841"/>
    <lineage>
        <taxon>Bacteria</taxon>
        <taxon>Pseudomonadati</taxon>
        <taxon>Thermodesulfobacteriota</taxon>
        <taxon>Syntrophobacteria</taxon>
        <taxon>Syntrophobacterales</taxon>
        <taxon>Thermodesulforhabdaceae</taxon>
        <taxon>Thermodesulforhabdus</taxon>
    </lineage>
</organism>